<gene>
    <name evidence="3" type="ORF">J2853_001005</name>
</gene>
<dbReference type="Proteomes" id="UP001225356">
    <property type="component" value="Unassembled WGS sequence"/>
</dbReference>
<dbReference type="Gene3D" id="2.40.128.110">
    <property type="entry name" value="Lipid/polyisoprenoid-binding, YceI-like"/>
    <property type="match status" value="1"/>
</dbReference>
<dbReference type="SUPFAM" id="SSF101874">
    <property type="entry name" value="YceI-like"/>
    <property type="match status" value="1"/>
</dbReference>
<evidence type="ECO:0000256" key="1">
    <source>
        <dbReference type="ARBA" id="ARBA00008812"/>
    </source>
</evidence>
<keyword evidence="4" id="KW-1185">Reference proteome</keyword>
<dbReference type="InterPro" id="IPR007372">
    <property type="entry name" value="Lipid/polyisoprenoid-bd_YceI"/>
</dbReference>
<protein>
    <submittedName>
        <fullName evidence="3">Polyisoprenoid-binding protein YceI</fullName>
    </submittedName>
</protein>
<comment type="caution">
    <text evidence="3">The sequence shown here is derived from an EMBL/GenBank/DDBJ whole genome shotgun (WGS) entry which is preliminary data.</text>
</comment>
<name>A0ABT9Q766_9ACTN</name>
<dbReference type="PANTHER" id="PTHR34406">
    <property type="entry name" value="PROTEIN YCEI"/>
    <property type="match status" value="1"/>
</dbReference>
<dbReference type="RefSeq" id="WP_307555411.1">
    <property type="nucleotide sequence ID" value="NZ_JAUSQU010000001.1"/>
</dbReference>
<proteinExistence type="inferred from homology"/>
<evidence type="ECO:0000259" key="2">
    <source>
        <dbReference type="SMART" id="SM00867"/>
    </source>
</evidence>
<evidence type="ECO:0000313" key="4">
    <source>
        <dbReference type="Proteomes" id="UP001225356"/>
    </source>
</evidence>
<dbReference type="PANTHER" id="PTHR34406:SF1">
    <property type="entry name" value="PROTEIN YCEI"/>
    <property type="match status" value="1"/>
</dbReference>
<dbReference type="SMART" id="SM00867">
    <property type="entry name" value="YceI"/>
    <property type="match status" value="1"/>
</dbReference>
<comment type="similarity">
    <text evidence="1">Belongs to the UPF0312 family.</text>
</comment>
<dbReference type="InterPro" id="IPR036761">
    <property type="entry name" value="TTHA0802/YceI-like_sf"/>
</dbReference>
<dbReference type="Pfam" id="PF04264">
    <property type="entry name" value="YceI"/>
    <property type="match status" value="1"/>
</dbReference>
<organism evidence="3 4">
    <name type="scientific">Streptosporangium lutulentum</name>
    <dbReference type="NCBI Taxonomy" id="1461250"/>
    <lineage>
        <taxon>Bacteria</taxon>
        <taxon>Bacillati</taxon>
        <taxon>Actinomycetota</taxon>
        <taxon>Actinomycetes</taxon>
        <taxon>Streptosporangiales</taxon>
        <taxon>Streptosporangiaceae</taxon>
        <taxon>Streptosporangium</taxon>
    </lineage>
</organism>
<evidence type="ECO:0000313" key="3">
    <source>
        <dbReference type="EMBL" id="MDP9841794.1"/>
    </source>
</evidence>
<sequence length="189" mass="20116">MSITSGRHTLGPGSGRLLVHTTRSGLGAKAGHDLTIEATRWHGEATVDLADPAGSSVTVDVDAGSFEVREGTGGIRPLTGSDREEIEKNLRRKVLHTERHPTITFRSARVDGTAEAFRVEGDLTIVGVTRPVTLRGSLAEGHARGSASIVQTHWGIQPYSAFFGALKLGDEVEVRFDLDLTPKSPSPSA</sequence>
<accession>A0ABT9Q766</accession>
<feature type="domain" description="Lipid/polyisoprenoid-binding YceI-like" evidence="2">
    <location>
        <begin position="7"/>
        <end position="181"/>
    </location>
</feature>
<dbReference type="EMBL" id="JAUSQU010000001">
    <property type="protein sequence ID" value="MDP9841794.1"/>
    <property type="molecule type" value="Genomic_DNA"/>
</dbReference>
<reference evidence="3 4" key="1">
    <citation type="submission" date="2023-07" db="EMBL/GenBank/DDBJ databases">
        <title>Sequencing the genomes of 1000 actinobacteria strains.</title>
        <authorList>
            <person name="Klenk H.-P."/>
        </authorList>
    </citation>
    <scope>NUCLEOTIDE SEQUENCE [LARGE SCALE GENOMIC DNA]</scope>
    <source>
        <strain evidence="3 4">DSM 46740</strain>
    </source>
</reference>